<dbReference type="InterPro" id="IPR027417">
    <property type="entry name" value="P-loop_NTPase"/>
</dbReference>
<dbReference type="RefSeq" id="WP_122920275.1">
    <property type="nucleotide sequence ID" value="NZ_RHHQ01000019.1"/>
</dbReference>
<dbReference type="SMART" id="SM00382">
    <property type="entry name" value="AAA"/>
    <property type="match status" value="1"/>
</dbReference>
<dbReference type="PROSITE" id="PS50893">
    <property type="entry name" value="ABC_TRANSPORTER_2"/>
    <property type="match status" value="1"/>
</dbReference>
<feature type="domain" description="ABC transporter" evidence="5">
    <location>
        <begin position="12"/>
        <end position="248"/>
    </location>
</feature>
<dbReference type="InterPro" id="IPR050153">
    <property type="entry name" value="Metal_Ion_Import_ABC"/>
</dbReference>
<dbReference type="InterPro" id="IPR003593">
    <property type="entry name" value="AAA+_ATPase"/>
</dbReference>
<evidence type="ECO:0000259" key="5">
    <source>
        <dbReference type="PROSITE" id="PS50893"/>
    </source>
</evidence>
<dbReference type="OrthoDB" id="9806726at2"/>
<evidence type="ECO:0000313" key="6">
    <source>
        <dbReference type="EMBL" id="RNB82778.1"/>
    </source>
</evidence>
<evidence type="ECO:0000256" key="1">
    <source>
        <dbReference type="ARBA" id="ARBA00005417"/>
    </source>
</evidence>
<dbReference type="PANTHER" id="PTHR42734">
    <property type="entry name" value="METAL TRANSPORT SYSTEM ATP-BINDING PROTEIN TM_0124-RELATED"/>
    <property type="match status" value="1"/>
</dbReference>
<name>A0A3M8D4G5_9BACL</name>
<accession>A0A3M8D4G5</accession>
<evidence type="ECO:0000256" key="3">
    <source>
        <dbReference type="ARBA" id="ARBA00022741"/>
    </source>
</evidence>
<dbReference type="PANTHER" id="PTHR42734:SF17">
    <property type="entry name" value="METAL TRANSPORT SYSTEM ATP-BINDING PROTEIN TM_0124-RELATED"/>
    <property type="match status" value="1"/>
</dbReference>
<evidence type="ECO:0000256" key="2">
    <source>
        <dbReference type="ARBA" id="ARBA00022448"/>
    </source>
</evidence>
<gene>
    <name evidence="6" type="ORF">EDM56_23035</name>
</gene>
<keyword evidence="3" id="KW-0547">Nucleotide-binding</keyword>
<keyword evidence="2" id="KW-0813">Transport</keyword>
<keyword evidence="4 6" id="KW-0067">ATP-binding</keyword>
<dbReference type="AlphaFoldDB" id="A0A3M8D4G5"/>
<dbReference type="Gene3D" id="3.40.50.300">
    <property type="entry name" value="P-loop containing nucleotide triphosphate hydrolases"/>
    <property type="match status" value="1"/>
</dbReference>
<keyword evidence="7" id="KW-1185">Reference proteome</keyword>
<dbReference type="SUPFAM" id="SSF52540">
    <property type="entry name" value="P-loop containing nucleoside triphosphate hydrolases"/>
    <property type="match status" value="1"/>
</dbReference>
<dbReference type="InterPro" id="IPR003439">
    <property type="entry name" value="ABC_transporter-like_ATP-bd"/>
</dbReference>
<comment type="caution">
    <text evidence="6">The sequence shown here is derived from an EMBL/GenBank/DDBJ whole genome shotgun (WGS) entry which is preliminary data.</text>
</comment>
<comment type="similarity">
    <text evidence="1">Belongs to the ABC transporter superfamily.</text>
</comment>
<protein>
    <submittedName>
        <fullName evidence="6">Metal ABC transporter ATP-binding protein</fullName>
    </submittedName>
</protein>
<dbReference type="FunFam" id="3.40.50.300:FF:000134">
    <property type="entry name" value="Iron-enterobactin ABC transporter ATP-binding protein"/>
    <property type="match status" value="1"/>
</dbReference>
<dbReference type="Pfam" id="PF00005">
    <property type="entry name" value="ABC_tran"/>
    <property type="match status" value="1"/>
</dbReference>
<proteinExistence type="inferred from homology"/>
<organism evidence="6 7">
    <name type="scientific">Brevibacillus fluminis</name>
    <dbReference type="NCBI Taxonomy" id="511487"/>
    <lineage>
        <taxon>Bacteria</taxon>
        <taxon>Bacillati</taxon>
        <taxon>Bacillota</taxon>
        <taxon>Bacilli</taxon>
        <taxon>Bacillales</taxon>
        <taxon>Paenibacillaceae</taxon>
        <taxon>Brevibacillus</taxon>
    </lineage>
</organism>
<dbReference type="EMBL" id="RHHQ01000019">
    <property type="protein sequence ID" value="RNB82778.1"/>
    <property type="molecule type" value="Genomic_DNA"/>
</dbReference>
<sequence>MKDTNGTKDAIVQLSNVTFQYDDGKTILDHVNFVLQKGDFLGLVGPNGSGKSTLLKLILGLLPATHGQIDLFGTPINKFRDWSKIGYVAQQVAHGAGGFPATVREVIASGLVGKVGLFRRITRQHQALVTQAAERVGLGDKLDKRIGILSGGQLQRVFIARALVAEPQFLILDEPTVGVDQESIEQFYELLRSLKEESELTMMIVSHDVSVMTQWVNKVACLQKGLHFHGTAHEFVHNQEKIMQQMYGSNVHLLAHNH</sequence>
<dbReference type="GO" id="GO:0016887">
    <property type="term" value="F:ATP hydrolysis activity"/>
    <property type="evidence" value="ECO:0007669"/>
    <property type="project" value="InterPro"/>
</dbReference>
<evidence type="ECO:0000313" key="7">
    <source>
        <dbReference type="Proteomes" id="UP000271031"/>
    </source>
</evidence>
<dbReference type="CDD" id="cd03235">
    <property type="entry name" value="ABC_Metallic_Cations"/>
    <property type="match status" value="1"/>
</dbReference>
<dbReference type="Proteomes" id="UP000271031">
    <property type="component" value="Unassembled WGS sequence"/>
</dbReference>
<evidence type="ECO:0000256" key="4">
    <source>
        <dbReference type="ARBA" id="ARBA00022840"/>
    </source>
</evidence>
<reference evidence="6 7" key="1">
    <citation type="submission" date="2018-10" db="EMBL/GenBank/DDBJ databases">
        <title>Phylogenomics of Brevibacillus.</title>
        <authorList>
            <person name="Dunlap C."/>
        </authorList>
    </citation>
    <scope>NUCLEOTIDE SEQUENCE [LARGE SCALE GENOMIC DNA]</scope>
    <source>
        <strain evidence="6 7">JCM 15716</strain>
    </source>
</reference>
<dbReference type="PROSITE" id="PS00211">
    <property type="entry name" value="ABC_TRANSPORTER_1"/>
    <property type="match status" value="1"/>
</dbReference>
<dbReference type="InterPro" id="IPR017871">
    <property type="entry name" value="ABC_transporter-like_CS"/>
</dbReference>
<dbReference type="GO" id="GO:0005524">
    <property type="term" value="F:ATP binding"/>
    <property type="evidence" value="ECO:0007669"/>
    <property type="project" value="UniProtKB-KW"/>
</dbReference>